<dbReference type="InterPro" id="IPR034193">
    <property type="entry name" value="PCSK9_ProteinaseK-like"/>
</dbReference>
<dbReference type="InterPro" id="IPR050131">
    <property type="entry name" value="Peptidase_S8_subtilisin-like"/>
</dbReference>
<dbReference type="FunFam" id="3.40.50.200:FF:000014">
    <property type="entry name" value="Proteinase K"/>
    <property type="match status" value="1"/>
</dbReference>
<dbReference type="PROSITE" id="PS51892">
    <property type="entry name" value="SUBTILASE"/>
    <property type="match status" value="1"/>
</dbReference>
<dbReference type="Pfam" id="PF00082">
    <property type="entry name" value="Peptidase_S8"/>
    <property type="match status" value="1"/>
</dbReference>
<feature type="signal peptide" evidence="7">
    <location>
        <begin position="1"/>
        <end position="16"/>
    </location>
</feature>
<keyword evidence="5 6" id="KW-0720">Serine protease</keyword>
<name>A0AA40ETH8_9PEZI</name>
<dbReference type="GO" id="GO:0006508">
    <property type="term" value="P:proteolysis"/>
    <property type="evidence" value="ECO:0007669"/>
    <property type="project" value="UniProtKB-KW"/>
</dbReference>
<dbReference type="Gene3D" id="3.40.50.200">
    <property type="entry name" value="Peptidase S8/S53 domain"/>
    <property type="match status" value="1"/>
</dbReference>
<feature type="domain" description="Inhibitor I9" evidence="9">
    <location>
        <begin position="55"/>
        <end position="99"/>
    </location>
</feature>
<gene>
    <name evidence="10" type="ORF">B0T21DRAFT_399383</name>
</gene>
<keyword evidence="4 6" id="KW-0378">Hydrolase</keyword>
<comment type="caution">
    <text evidence="10">The sequence shown here is derived from an EMBL/GenBank/DDBJ whole genome shotgun (WGS) entry which is preliminary data.</text>
</comment>
<evidence type="ECO:0000259" key="8">
    <source>
        <dbReference type="Pfam" id="PF00082"/>
    </source>
</evidence>
<organism evidence="10 11">
    <name type="scientific">Apiosordaria backusii</name>
    <dbReference type="NCBI Taxonomy" id="314023"/>
    <lineage>
        <taxon>Eukaryota</taxon>
        <taxon>Fungi</taxon>
        <taxon>Dikarya</taxon>
        <taxon>Ascomycota</taxon>
        <taxon>Pezizomycotina</taxon>
        <taxon>Sordariomycetes</taxon>
        <taxon>Sordariomycetidae</taxon>
        <taxon>Sordariales</taxon>
        <taxon>Lasiosphaeriaceae</taxon>
        <taxon>Apiosordaria</taxon>
    </lineage>
</organism>
<dbReference type="AlphaFoldDB" id="A0AA40ETH8"/>
<dbReference type="PANTHER" id="PTHR43806:SF58">
    <property type="entry name" value="ALKALINE PROTEASE 1-RELATED"/>
    <property type="match status" value="1"/>
</dbReference>
<keyword evidence="2 6" id="KW-0645">Protease</keyword>
<evidence type="ECO:0000256" key="4">
    <source>
        <dbReference type="ARBA" id="ARBA00022801"/>
    </source>
</evidence>
<evidence type="ECO:0000313" key="10">
    <source>
        <dbReference type="EMBL" id="KAK0745147.1"/>
    </source>
</evidence>
<feature type="active site" description="Charge relay system" evidence="6">
    <location>
        <position position="149"/>
    </location>
</feature>
<evidence type="ECO:0000256" key="7">
    <source>
        <dbReference type="SAM" id="SignalP"/>
    </source>
</evidence>
<evidence type="ECO:0000256" key="5">
    <source>
        <dbReference type="ARBA" id="ARBA00022825"/>
    </source>
</evidence>
<feature type="chain" id="PRO_5041203587" evidence="7">
    <location>
        <begin position="17"/>
        <end position="396"/>
    </location>
</feature>
<dbReference type="InterPro" id="IPR022398">
    <property type="entry name" value="Peptidase_S8_His-AS"/>
</dbReference>
<proteinExistence type="inferred from homology"/>
<evidence type="ECO:0000259" key="9">
    <source>
        <dbReference type="Pfam" id="PF05922"/>
    </source>
</evidence>
<keyword evidence="11" id="KW-1185">Reference proteome</keyword>
<evidence type="ECO:0000256" key="2">
    <source>
        <dbReference type="ARBA" id="ARBA00022670"/>
    </source>
</evidence>
<dbReference type="PROSITE" id="PS00136">
    <property type="entry name" value="SUBTILASE_ASP"/>
    <property type="match status" value="1"/>
</dbReference>
<protein>
    <submittedName>
        <fullName evidence="10">Peptidase S8/S53 domain-containing protein</fullName>
    </submittedName>
</protein>
<evidence type="ECO:0000256" key="1">
    <source>
        <dbReference type="ARBA" id="ARBA00011073"/>
    </source>
</evidence>
<accession>A0AA40ETH8</accession>
<evidence type="ECO:0000256" key="6">
    <source>
        <dbReference type="PROSITE-ProRule" id="PRU01240"/>
    </source>
</evidence>
<dbReference type="CDD" id="cd04077">
    <property type="entry name" value="Peptidases_S8_PCSK9_ProteinaseK_like"/>
    <property type="match status" value="1"/>
</dbReference>
<dbReference type="InterPro" id="IPR023827">
    <property type="entry name" value="Peptidase_S8_Asp-AS"/>
</dbReference>
<dbReference type="GO" id="GO:0004252">
    <property type="term" value="F:serine-type endopeptidase activity"/>
    <property type="evidence" value="ECO:0007669"/>
    <property type="project" value="UniProtKB-UniRule"/>
</dbReference>
<reference evidence="10" key="1">
    <citation type="submission" date="2023-06" db="EMBL/GenBank/DDBJ databases">
        <title>Genome-scale phylogeny and comparative genomics of the fungal order Sordariales.</title>
        <authorList>
            <consortium name="Lawrence Berkeley National Laboratory"/>
            <person name="Hensen N."/>
            <person name="Bonometti L."/>
            <person name="Westerberg I."/>
            <person name="Brannstrom I.O."/>
            <person name="Guillou S."/>
            <person name="Cros-Aarteil S."/>
            <person name="Calhoun S."/>
            <person name="Haridas S."/>
            <person name="Kuo A."/>
            <person name="Mondo S."/>
            <person name="Pangilinan J."/>
            <person name="Riley R."/>
            <person name="Labutti K."/>
            <person name="Andreopoulos B."/>
            <person name="Lipzen A."/>
            <person name="Chen C."/>
            <person name="Yanf M."/>
            <person name="Daum C."/>
            <person name="Ng V."/>
            <person name="Clum A."/>
            <person name="Steindorff A."/>
            <person name="Ohm R."/>
            <person name="Martin F."/>
            <person name="Silar P."/>
            <person name="Natvig D."/>
            <person name="Lalanne C."/>
            <person name="Gautier V."/>
            <person name="Ament-Velasquez S.L."/>
            <person name="Kruys A."/>
            <person name="Hutchinson M.I."/>
            <person name="Powell A.J."/>
            <person name="Barry K."/>
            <person name="Miller A.N."/>
            <person name="Grigoriev I.V."/>
            <person name="Debuchy R."/>
            <person name="Gladieux P."/>
            <person name="Thoren M.H."/>
            <person name="Johannesson H."/>
        </authorList>
    </citation>
    <scope>NUCLEOTIDE SEQUENCE</scope>
    <source>
        <strain evidence="10">CBS 540.89</strain>
    </source>
</reference>
<keyword evidence="3 7" id="KW-0732">Signal</keyword>
<dbReference type="Proteomes" id="UP001172159">
    <property type="component" value="Unassembled WGS sequence"/>
</dbReference>
<feature type="active site" description="Charge relay system" evidence="6">
    <location>
        <position position="181"/>
    </location>
</feature>
<dbReference type="EMBL" id="JAUKTV010000002">
    <property type="protein sequence ID" value="KAK0745147.1"/>
    <property type="molecule type" value="Genomic_DNA"/>
</dbReference>
<dbReference type="SUPFAM" id="SSF52743">
    <property type="entry name" value="Subtilisin-like"/>
    <property type="match status" value="1"/>
</dbReference>
<dbReference type="InterPro" id="IPR036852">
    <property type="entry name" value="Peptidase_S8/S53_dom_sf"/>
</dbReference>
<dbReference type="GO" id="GO:0005576">
    <property type="term" value="C:extracellular region"/>
    <property type="evidence" value="ECO:0007669"/>
    <property type="project" value="UniProtKB-ARBA"/>
</dbReference>
<dbReference type="InterPro" id="IPR010259">
    <property type="entry name" value="S8pro/Inhibitor_I9"/>
</dbReference>
<comment type="similarity">
    <text evidence="1 6">Belongs to the peptidase S8 family.</text>
</comment>
<feature type="domain" description="Peptidase S8/S53" evidence="8">
    <location>
        <begin position="147"/>
        <end position="350"/>
    </location>
</feature>
<dbReference type="PRINTS" id="PR00723">
    <property type="entry name" value="SUBTILISIN"/>
</dbReference>
<dbReference type="InterPro" id="IPR000209">
    <property type="entry name" value="Peptidase_S8/S53_dom"/>
</dbReference>
<evidence type="ECO:0000313" key="11">
    <source>
        <dbReference type="Proteomes" id="UP001172159"/>
    </source>
</evidence>
<dbReference type="InterPro" id="IPR015500">
    <property type="entry name" value="Peptidase_S8_subtilisin-rel"/>
</dbReference>
<dbReference type="PROSITE" id="PS00137">
    <property type="entry name" value="SUBTILASE_HIS"/>
    <property type="match status" value="1"/>
</dbReference>
<dbReference type="Pfam" id="PF05922">
    <property type="entry name" value="Inhibitor_I9"/>
    <property type="match status" value="1"/>
</dbReference>
<sequence>MLFSATLLALLPVVLAAPAPLIQPRDPSAKLIAGKYIVKFKDDVAETTISKALGGRKADHLYKARGFKGFAGTLDAASLEKIRGLPEVEYVEQDAEITIDSAAQLSARYLIQQTNAPWNLARISSHTLGSTVYKYDNSSGFGTCSYVIDSGVLTTHPQFAGNAFWGTNTAGDGVNTDGNGHGTAIAGVIGGQTYGVAKKTKIIAVKVINASGSGSTSGVIAGMNWVVQDKATRGCPKGVSANISLGGSFSTAMNNAVAAMVGQNVFVSVAAGSSNTVENSSPASAPQACTVAASTAGDARASNSNYGPAIDIFAPGERIVTAWVNGGTNTLSGSSFAAAHITGLGSYLFGLPNASQTAANMCAYMQSIATANVLTGVPAGTVNLLAYNGWDLFIFP</sequence>
<dbReference type="InterPro" id="IPR037045">
    <property type="entry name" value="S8pro/Inhibitor_I9_sf"/>
</dbReference>
<feature type="active site" description="Charge relay system" evidence="6">
    <location>
        <position position="335"/>
    </location>
</feature>
<evidence type="ECO:0000256" key="3">
    <source>
        <dbReference type="ARBA" id="ARBA00022729"/>
    </source>
</evidence>
<dbReference type="SUPFAM" id="SSF54897">
    <property type="entry name" value="Protease propeptides/inhibitors"/>
    <property type="match status" value="1"/>
</dbReference>
<dbReference type="Gene3D" id="3.30.70.80">
    <property type="entry name" value="Peptidase S8 propeptide/proteinase inhibitor I9"/>
    <property type="match status" value="1"/>
</dbReference>
<dbReference type="PANTHER" id="PTHR43806">
    <property type="entry name" value="PEPTIDASE S8"/>
    <property type="match status" value="1"/>
</dbReference>